<evidence type="ECO:0000313" key="2">
    <source>
        <dbReference type="Proteomes" id="UP000663845"/>
    </source>
</evidence>
<proteinExistence type="predicted"/>
<dbReference type="Proteomes" id="UP000663845">
    <property type="component" value="Unassembled WGS sequence"/>
</dbReference>
<sequence length="160" mass="17583">MAGTEEIAVVIAPLEFPQAPVCCKSDSTKSSTSKHLLNNNCTAILTGPTTVLVYLSDMQPFPYTYYQYSYVAISTNTTMLLVLRQDPSYWCLDDISVQYNGVEMWQNGGFETSPVTSYYSYCNPNNAAASGRILAGFNRSQPWSTAPITSAFGCPIWVAL</sequence>
<comment type="caution">
    <text evidence="1">The sequence shown here is derived from an EMBL/GenBank/DDBJ whole genome shotgun (WGS) entry which is preliminary data.</text>
</comment>
<dbReference type="AlphaFoldDB" id="A0A813XC10"/>
<accession>A0A813XC10</accession>
<gene>
    <name evidence="1" type="ORF">JYZ213_LOCUS8624</name>
</gene>
<name>A0A813XC10_9BILA</name>
<reference evidence="1" key="1">
    <citation type="submission" date="2021-02" db="EMBL/GenBank/DDBJ databases">
        <authorList>
            <person name="Nowell W R."/>
        </authorList>
    </citation>
    <scope>NUCLEOTIDE SEQUENCE</scope>
</reference>
<protein>
    <submittedName>
        <fullName evidence="1">Uncharacterized protein</fullName>
    </submittedName>
</protein>
<dbReference type="EMBL" id="CAJNOG010000059">
    <property type="protein sequence ID" value="CAF0864718.1"/>
    <property type="molecule type" value="Genomic_DNA"/>
</dbReference>
<evidence type="ECO:0000313" key="1">
    <source>
        <dbReference type="EMBL" id="CAF0864718.1"/>
    </source>
</evidence>
<organism evidence="1 2">
    <name type="scientific">Adineta steineri</name>
    <dbReference type="NCBI Taxonomy" id="433720"/>
    <lineage>
        <taxon>Eukaryota</taxon>
        <taxon>Metazoa</taxon>
        <taxon>Spiralia</taxon>
        <taxon>Gnathifera</taxon>
        <taxon>Rotifera</taxon>
        <taxon>Eurotatoria</taxon>
        <taxon>Bdelloidea</taxon>
        <taxon>Adinetida</taxon>
        <taxon>Adinetidae</taxon>
        <taxon>Adineta</taxon>
    </lineage>
</organism>